<gene>
    <name evidence="1" type="ORF">LCGC14_1163460</name>
</gene>
<reference evidence="1" key="1">
    <citation type="journal article" date="2015" name="Nature">
        <title>Complex archaea that bridge the gap between prokaryotes and eukaryotes.</title>
        <authorList>
            <person name="Spang A."/>
            <person name="Saw J.H."/>
            <person name="Jorgensen S.L."/>
            <person name="Zaremba-Niedzwiedzka K."/>
            <person name="Martijn J."/>
            <person name="Lind A.E."/>
            <person name="van Eijk R."/>
            <person name="Schleper C."/>
            <person name="Guy L."/>
            <person name="Ettema T.J."/>
        </authorList>
    </citation>
    <scope>NUCLEOTIDE SEQUENCE</scope>
</reference>
<name>A0A0F9LRW0_9ZZZZ</name>
<protein>
    <submittedName>
        <fullName evidence="1">Uncharacterized protein</fullName>
    </submittedName>
</protein>
<sequence length="173" mass="20658">MNEFIIYYHHDGSIECISPNSLKEYDERKDLIKELIKYNDHIQEIIDGKASLSNFIVENINANTIELKRRIHANLQRADSINDYKVNFNKQYDILFEYDRNKNILKIKNVQSVITRLHLWFTVKNDPTILILSDELKLVTDDPEAIWTEINLPPKFDLYCNMNRNFNFGYREK</sequence>
<dbReference type="EMBL" id="LAZR01005694">
    <property type="protein sequence ID" value="KKM97894.1"/>
    <property type="molecule type" value="Genomic_DNA"/>
</dbReference>
<comment type="caution">
    <text evidence="1">The sequence shown here is derived from an EMBL/GenBank/DDBJ whole genome shotgun (WGS) entry which is preliminary data.</text>
</comment>
<proteinExistence type="predicted"/>
<organism evidence="1">
    <name type="scientific">marine sediment metagenome</name>
    <dbReference type="NCBI Taxonomy" id="412755"/>
    <lineage>
        <taxon>unclassified sequences</taxon>
        <taxon>metagenomes</taxon>
        <taxon>ecological metagenomes</taxon>
    </lineage>
</organism>
<dbReference type="AlphaFoldDB" id="A0A0F9LRW0"/>
<evidence type="ECO:0000313" key="1">
    <source>
        <dbReference type="EMBL" id="KKM97894.1"/>
    </source>
</evidence>
<accession>A0A0F9LRW0</accession>